<evidence type="ECO:0000313" key="3">
    <source>
        <dbReference type="Proteomes" id="UP000184300"/>
    </source>
</evidence>
<dbReference type="EMBL" id="KV878892">
    <property type="protein sequence ID" value="OJJ86824.1"/>
    <property type="molecule type" value="Genomic_DNA"/>
</dbReference>
<dbReference type="PANTHER" id="PTHR40788">
    <property type="entry name" value="CLR5 DOMAIN-CONTAINING PROTEIN-RELATED"/>
    <property type="match status" value="1"/>
</dbReference>
<name>A0A1L9VSF9_ASPGL</name>
<evidence type="ECO:0000313" key="2">
    <source>
        <dbReference type="EMBL" id="OJJ86824.1"/>
    </source>
</evidence>
<proteinExistence type="predicted"/>
<protein>
    <submittedName>
        <fullName evidence="2">Uncharacterized protein</fullName>
    </submittedName>
</protein>
<sequence>MELLDSRSIWERIRPDLSDLLDNPEADQDIPGLPGLPEIDWDNDESFFDALSPNDKPTSFPTPAEVHKEARQRSKSIFEDWGFLNQLIQRHEATIQKRWLNKTRQQRQKILLNAWPRMAAQHRPDFEAFTREKSHGHTKFREPYLWPNINQEDLLKPKLFPIFLNARARHPPSFFAGADWDSTSLGNRSGNLGLAFLNMYTMMFTGRNTPETYGELFSWEEHEPSMNWATNGRGAIPGCGMQILEVQERVYSFLLACCRDLLHDMSEEDLLGAPAQPEPPRLSTAEPGIDSLAAVASEAPYRVPAHLDLGRLKKLIEGRRTVAEDHIWTLREDPSYFADVVLEMKEHRQEMLPDKLGQKHPLIRPRPSSRFWERIFGFMMTDTYFPLVIWDDLLSQTTHLQSLTEKYAGKIDPDKDLPAELFDAYLKLWYSLERYFEGPIGSLRTNVPSSPPLRSYYAREPDGGDLNKIFVSYNGKACKDPKVHRLLWIFETLWNPQMLVSAGLKTLMDELERTIQEPSIRALVTPRVAGMIADLSILAECRHQISLYQPWASTFSSEMASRDHELKADYEQKTKVMHEIRSEWNPVVVVAAGDMSDGRFYYPVDKRKTRENTEAIQAAERNLDEFWTKVDAQLSRKTSLHTHPALRNLLSEQRILRRTPDWIESDTRRPGNQRMDDIQEICRPLSQIYFELEHRTQSTLPAEKVPVGKKAKTKTRGVPQPTESPAETIVPDLNAGHGPDVQPTFAVDKRAYKVFSTLFYKPSKTAQPGEIPWNDFLHAMGMTGFGIEKLYGSVWQFSPTKLDVERAIQFHEPHPIPKIPFRMMRRFGRRLARAYGWHGDMFKLGE</sequence>
<accession>A0A1L9VSF9</accession>
<dbReference type="PANTHER" id="PTHR40788:SF2">
    <property type="entry name" value="CLR5 DOMAIN-CONTAINING PROTEIN"/>
    <property type="match status" value="1"/>
</dbReference>
<feature type="region of interest" description="Disordered" evidence="1">
    <location>
        <begin position="706"/>
        <end position="741"/>
    </location>
</feature>
<dbReference type="AlphaFoldDB" id="A0A1L9VSF9"/>
<gene>
    <name evidence="2" type="ORF">ASPGLDRAFT_1274799</name>
</gene>
<organism evidence="2 3">
    <name type="scientific">Aspergillus glaucus CBS 516.65</name>
    <dbReference type="NCBI Taxonomy" id="1160497"/>
    <lineage>
        <taxon>Eukaryota</taxon>
        <taxon>Fungi</taxon>
        <taxon>Dikarya</taxon>
        <taxon>Ascomycota</taxon>
        <taxon>Pezizomycotina</taxon>
        <taxon>Eurotiomycetes</taxon>
        <taxon>Eurotiomycetidae</taxon>
        <taxon>Eurotiales</taxon>
        <taxon>Aspergillaceae</taxon>
        <taxon>Aspergillus</taxon>
        <taxon>Aspergillus subgen. Aspergillus</taxon>
    </lineage>
</organism>
<dbReference type="OrthoDB" id="2922289at2759"/>
<dbReference type="VEuPathDB" id="FungiDB:ASPGLDRAFT_1274799"/>
<evidence type="ECO:0000256" key="1">
    <source>
        <dbReference type="SAM" id="MobiDB-lite"/>
    </source>
</evidence>
<dbReference type="STRING" id="1160497.A0A1L9VSF9"/>
<dbReference type="GeneID" id="34456983"/>
<keyword evidence="3" id="KW-1185">Reference proteome</keyword>
<reference evidence="3" key="1">
    <citation type="journal article" date="2017" name="Genome Biol.">
        <title>Comparative genomics reveals high biological diversity and specific adaptations in the industrially and medically important fungal genus Aspergillus.</title>
        <authorList>
            <person name="de Vries R.P."/>
            <person name="Riley R."/>
            <person name="Wiebenga A."/>
            <person name="Aguilar-Osorio G."/>
            <person name="Amillis S."/>
            <person name="Uchima C.A."/>
            <person name="Anderluh G."/>
            <person name="Asadollahi M."/>
            <person name="Askin M."/>
            <person name="Barry K."/>
            <person name="Battaglia E."/>
            <person name="Bayram O."/>
            <person name="Benocci T."/>
            <person name="Braus-Stromeyer S.A."/>
            <person name="Caldana C."/>
            <person name="Canovas D."/>
            <person name="Cerqueira G.C."/>
            <person name="Chen F."/>
            <person name="Chen W."/>
            <person name="Choi C."/>
            <person name="Clum A."/>
            <person name="Dos Santos R.A."/>
            <person name="Damasio A.R."/>
            <person name="Diallinas G."/>
            <person name="Emri T."/>
            <person name="Fekete E."/>
            <person name="Flipphi M."/>
            <person name="Freyberg S."/>
            <person name="Gallo A."/>
            <person name="Gournas C."/>
            <person name="Habgood R."/>
            <person name="Hainaut M."/>
            <person name="Harispe M.L."/>
            <person name="Henrissat B."/>
            <person name="Hilden K.S."/>
            <person name="Hope R."/>
            <person name="Hossain A."/>
            <person name="Karabika E."/>
            <person name="Karaffa L."/>
            <person name="Karanyi Z."/>
            <person name="Krasevec N."/>
            <person name="Kuo A."/>
            <person name="Kusch H."/>
            <person name="LaButti K."/>
            <person name="Lagendijk E.L."/>
            <person name="Lapidus A."/>
            <person name="Levasseur A."/>
            <person name="Lindquist E."/>
            <person name="Lipzen A."/>
            <person name="Logrieco A.F."/>
            <person name="MacCabe A."/>
            <person name="Maekelae M.R."/>
            <person name="Malavazi I."/>
            <person name="Melin P."/>
            <person name="Meyer V."/>
            <person name="Mielnichuk N."/>
            <person name="Miskei M."/>
            <person name="Molnar A.P."/>
            <person name="Mule G."/>
            <person name="Ngan C.Y."/>
            <person name="Orejas M."/>
            <person name="Orosz E."/>
            <person name="Ouedraogo J.P."/>
            <person name="Overkamp K.M."/>
            <person name="Park H.-S."/>
            <person name="Perrone G."/>
            <person name="Piumi F."/>
            <person name="Punt P.J."/>
            <person name="Ram A.F."/>
            <person name="Ramon A."/>
            <person name="Rauscher S."/>
            <person name="Record E."/>
            <person name="Riano-Pachon D.M."/>
            <person name="Robert V."/>
            <person name="Roehrig J."/>
            <person name="Ruller R."/>
            <person name="Salamov A."/>
            <person name="Salih N.S."/>
            <person name="Samson R.A."/>
            <person name="Sandor E."/>
            <person name="Sanguinetti M."/>
            <person name="Schuetze T."/>
            <person name="Sepcic K."/>
            <person name="Shelest E."/>
            <person name="Sherlock G."/>
            <person name="Sophianopoulou V."/>
            <person name="Squina F.M."/>
            <person name="Sun H."/>
            <person name="Susca A."/>
            <person name="Todd R.B."/>
            <person name="Tsang A."/>
            <person name="Unkles S.E."/>
            <person name="van de Wiele N."/>
            <person name="van Rossen-Uffink D."/>
            <person name="Oliveira J.V."/>
            <person name="Vesth T.C."/>
            <person name="Visser J."/>
            <person name="Yu J.-H."/>
            <person name="Zhou M."/>
            <person name="Andersen M.R."/>
            <person name="Archer D.B."/>
            <person name="Baker S.E."/>
            <person name="Benoit I."/>
            <person name="Brakhage A.A."/>
            <person name="Braus G.H."/>
            <person name="Fischer R."/>
            <person name="Frisvad J.C."/>
            <person name="Goldman G.H."/>
            <person name="Houbraken J."/>
            <person name="Oakley B."/>
            <person name="Pocsi I."/>
            <person name="Scazzocchio C."/>
            <person name="Seiboth B."/>
            <person name="vanKuyk P.A."/>
            <person name="Wortman J."/>
            <person name="Dyer P.S."/>
            <person name="Grigoriev I.V."/>
        </authorList>
    </citation>
    <scope>NUCLEOTIDE SEQUENCE [LARGE SCALE GENOMIC DNA]</scope>
    <source>
        <strain evidence="3">CBS 516.65</strain>
    </source>
</reference>
<dbReference type="RefSeq" id="XP_022403513.1">
    <property type="nucleotide sequence ID" value="XM_022540722.1"/>
</dbReference>
<dbReference type="Proteomes" id="UP000184300">
    <property type="component" value="Unassembled WGS sequence"/>
</dbReference>